<evidence type="ECO:0000259" key="7">
    <source>
        <dbReference type="Pfam" id="PF00281"/>
    </source>
</evidence>
<dbReference type="GO" id="GO:0003735">
    <property type="term" value="F:structural constituent of ribosome"/>
    <property type="evidence" value="ECO:0007669"/>
    <property type="project" value="InterPro"/>
</dbReference>
<proteinExistence type="inferred from homology"/>
<protein>
    <recommendedName>
        <fullName evidence="4 5">Large ribosomal subunit protein uL5c</fullName>
    </recommendedName>
</protein>
<dbReference type="GeneID" id="32887470"/>
<evidence type="ECO:0000256" key="5">
    <source>
        <dbReference type="HAMAP-Rule" id="MF_01333"/>
    </source>
</evidence>
<dbReference type="Pfam" id="PF00673">
    <property type="entry name" value="Ribosomal_L5_C"/>
    <property type="match status" value="1"/>
</dbReference>
<dbReference type="GO" id="GO:0019843">
    <property type="term" value="F:rRNA binding"/>
    <property type="evidence" value="ECO:0007669"/>
    <property type="project" value="UniProtKB-UniRule"/>
</dbReference>
<dbReference type="Gene3D" id="3.30.1440.10">
    <property type="match status" value="1"/>
</dbReference>
<keyword evidence="5" id="KW-0699">rRNA-binding</keyword>
<reference evidence="9" key="1">
    <citation type="submission" date="2017-03" db="EMBL/GenBank/DDBJ databases">
        <title>The new red algal subphylum Proteorhodophytina comprises the largest and most divergent plastid genomes known.</title>
        <authorList>
            <person name="Munoz-Gomez S.A."/>
            <person name="Mejia-Franco F.G."/>
            <person name="Durnin K."/>
            <person name="Morgan C."/>
            <person name="Grisdale C.J."/>
            <person name="Archibald J.M."/>
            <person name="Slamovits C.H."/>
        </authorList>
    </citation>
    <scope>NUCLEOTIDE SEQUENCE</scope>
    <source>
        <strain evidence="9">NIES-2742</strain>
    </source>
</reference>
<feature type="domain" description="Large ribosomal subunit protein uL5 C-terminal" evidence="8">
    <location>
        <begin position="85"/>
        <end position="178"/>
    </location>
</feature>
<evidence type="ECO:0000256" key="3">
    <source>
        <dbReference type="ARBA" id="ARBA00023274"/>
    </source>
</evidence>
<dbReference type="PANTHER" id="PTHR11994">
    <property type="entry name" value="60S RIBOSOMAL PROTEIN L11-RELATED"/>
    <property type="match status" value="1"/>
</dbReference>
<keyword evidence="5" id="KW-0694">RNA-binding</keyword>
<dbReference type="GO" id="GO:0009507">
    <property type="term" value="C:chloroplast"/>
    <property type="evidence" value="ECO:0007669"/>
    <property type="project" value="UniProtKB-SubCell"/>
</dbReference>
<organism evidence="9">
    <name type="scientific">Bulboplastis apyrenoidosa</name>
    <dbReference type="NCBI Taxonomy" id="1070855"/>
    <lineage>
        <taxon>Eukaryota</taxon>
        <taxon>Rhodophyta</taxon>
        <taxon>Rhodellophyceae</taxon>
        <taxon>Dixoniellales</taxon>
        <taxon>Dixoniellaceae</taxon>
        <taxon>Bulboplastis</taxon>
    </lineage>
</organism>
<dbReference type="GO" id="GO:1990904">
    <property type="term" value="C:ribonucleoprotein complex"/>
    <property type="evidence" value="ECO:0007669"/>
    <property type="project" value="UniProtKB-KW"/>
</dbReference>
<dbReference type="AlphaFoldDB" id="A0A1Y9TM71"/>
<geneLocation type="chloroplast" evidence="9"/>
<dbReference type="InterPro" id="IPR031309">
    <property type="entry name" value="Ribosomal_uL5_C"/>
</dbReference>
<keyword evidence="9" id="KW-0934">Plastid</keyword>
<keyword evidence="9" id="KW-0150">Chloroplast</keyword>
<feature type="domain" description="Large ribosomal subunit protein uL5 N-terminal" evidence="7">
    <location>
        <begin position="25"/>
        <end position="81"/>
    </location>
</feature>
<dbReference type="RefSeq" id="YP_009370283.1">
    <property type="nucleotide sequence ID" value="NC_034787.1"/>
</dbReference>
<evidence type="ECO:0000256" key="4">
    <source>
        <dbReference type="ARBA" id="ARBA00035210"/>
    </source>
</evidence>
<dbReference type="FunFam" id="3.30.1440.10:FF:000001">
    <property type="entry name" value="50S ribosomal protein L5"/>
    <property type="match status" value="1"/>
</dbReference>
<evidence type="ECO:0000256" key="1">
    <source>
        <dbReference type="ARBA" id="ARBA00008553"/>
    </source>
</evidence>
<dbReference type="InterPro" id="IPR020930">
    <property type="entry name" value="Ribosomal_uL5_bac-type"/>
</dbReference>
<dbReference type="GO" id="GO:0006412">
    <property type="term" value="P:translation"/>
    <property type="evidence" value="ECO:0007669"/>
    <property type="project" value="UniProtKB-UniRule"/>
</dbReference>
<dbReference type="InterPro" id="IPR031310">
    <property type="entry name" value="Ribosomal_uL5_N"/>
</dbReference>
<sequence length="183" mass="20754">MMNNFKQVYKDQVVPELVKKFKYQNLHQVPKIEKITINRGLGEASQNLKSLESSVLEITNISGQKPLITKSKKAIAGFKLREGMPVGVTVTLRSDKMYAFLEKFINLSLPRIRDFKGISVKGFDGHGNFNIGIKEQLIFPEIKYEEVDKIRGMDIAIVTTAKTDVEGFALLKSFNMPFNQEIL</sequence>
<gene>
    <name evidence="5 9" type="primary">rpl5</name>
</gene>
<accession>A0A1Y9TM71</accession>
<comment type="subunit">
    <text evidence="5">Part of the 50S ribosomal subunit; contacts the 5S rRNA.</text>
</comment>
<evidence type="ECO:0000313" key="9">
    <source>
        <dbReference type="EMBL" id="ARO90772.1"/>
    </source>
</evidence>
<name>A0A1Y9TM71_9RHOD</name>
<comment type="subcellular location">
    <subcellularLocation>
        <location evidence="5">Plastid</location>
        <location evidence="5">Chloroplast</location>
    </subcellularLocation>
</comment>
<dbReference type="PROSITE" id="PS00358">
    <property type="entry name" value="RIBOSOMAL_L5"/>
    <property type="match status" value="1"/>
</dbReference>
<keyword evidence="2 5" id="KW-0689">Ribosomal protein</keyword>
<dbReference type="Pfam" id="PF00281">
    <property type="entry name" value="Ribosomal_L5"/>
    <property type="match status" value="1"/>
</dbReference>
<comment type="function">
    <text evidence="5">Binds 5S rRNA, forms part of the central protuberance of the 50S subunit.</text>
</comment>
<evidence type="ECO:0000256" key="6">
    <source>
        <dbReference type="RuleBase" id="RU003930"/>
    </source>
</evidence>
<dbReference type="PIRSF" id="PIRSF002161">
    <property type="entry name" value="Ribosomal_L5"/>
    <property type="match status" value="1"/>
</dbReference>
<dbReference type="NCBIfam" id="NF000585">
    <property type="entry name" value="PRK00010.1"/>
    <property type="match status" value="1"/>
</dbReference>
<evidence type="ECO:0000256" key="2">
    <source>
        <dbReference type="ARBA" id="ARBA00022980"/>
    </source>
</evidence>
<evidence type="ECO:0000259" key="8">
    <source>
        <dbReference type="Pfam" id="PF00673"/>
    </source>
</evidence>
<dbReference type="HAMAP" id="MF_01333_B">
    <property type="entry name" value="Ribosomal_uL5_B"/>
    <property type="match status" value="1"/>
</dbReference>
<dbReference type="InterPro" id="IPR002132">
    <property type="entry name" value="Ribosomal_uL5"/>
</dbReference>
<dbReference type="InterPro" id="IPR020929">
    <property type="entry name" value="Ribosomal_uL5_CS"/>
</dbReference>
<dbReference type="GO" id="GO:0005840">
    <property type="term" value="C:ribosome"/>
    <property type="evidence" value="ECO:0007669"/>
    <property type="project" value="UniProtKB-KW"/>
</dbReference>
<comment type="similarity">
    <text evidence="1 5 6">Belongs to the universal ribosomal protein uL5 family.</text>
</comment>
<dbReference type="EMBL" id="KY709209">
    <property type="protein sequence ID" value="ARO90772.1"/>
    <property type="molecule type" value="Genomic_DNA"/>
</dbReference>
<keyword evidence="3 5" id="KW-0687">Ribonucleoprotein</keyword>
<dbReference type="SUPFAM" id="SSF55282">
    <property type="entry name" value="RL5-like"/>
    <property type="match status" value="1"/>
</dbReference>
<dbReference type="InterPro" id="IPR022803">
    <property type="entry name" value="Ribosomal_uL5_dom_sf"/>
</dbReference>